<dbReference type="Proteomes" id="UP000235015">
    <property type="component" value="Unassembled WGS sequence"/>
</dbReference>
<proteinExistence type="predicted"/>
<comment type="caution">
    <text evidence="2">The sequence shown here is derived from an EMBL/GenBank/DDBJ whole genome shotgun (WGS) entry which is preliminary data.</text>
</comment>
<evidence type="ECO:0000313" key="3">
    <source>
        <dbReference type="Proteomes" id="UP000235015"/>
    </source>
</evidence>
<dbReference type="InterPro" id="IPR012312">
    <property type="entry name" value="Hemerythrin-like"/>
</dbReference>
<feature type="domain" description="Hemerythrin-like" evidence="1">
    <location>
        <begin position="31"/>
        <end position="160"/>
    </location>
</feature>
<evidence type="ECO:0000313" key="2">
    <source>
        <dbReference type="EMBL" id="PLX61830.1"/>
    </source>
</evidence>
<sequence>MFSFFKRKQKPLEPTSEVTAPDTTISYDADLIDDLKEDHKTLLMHYMQVEKSARAQNFSEVRAELNHFKNLFHQHILLENVKLYVYLTHCLESNSEQYKVVKKMRTDMRHIGKAVNQFIDHYDVWPWDEGMETQFLGELEQIGSALAARIKTEEEDLYPLYDIPRETA</sequence>
<dbReference type="InterPro" id="IPR038309">
    <property type="entry name" value="Rsd/AlgQ_sf"/>
</dbReference>
<gene>
    <name evidence="2" type="ORF">C0630_09885</name>
</gene>
<dbReference type="RefSeq" id="WP_273439159.1">
    <property type="nucleotide sequence ID" value="NZ_PKUN01000010.1"/>
</dbReference>
<dbReference type="Gene3D" id="1.20.120.1370">
    <property type="entry name" value="Regulator of RNA polymerase sigma(70) subunit, domain 4"/>
    <property type="match status" value="1"/>
</dbReference>
<organism evidence="2 3">
    <name type="scientific">Sedimenticola selenatireducens</name>
    <dbReference type="NCBI Taxonomy" id="191960"/>
    <lineage>
        <taxon>Bacteria</taxon>
        <taxon>Pseudomonadati</taxon>
        <taxon>Pseudomonadota</taxon>
        <taxon>Gammaproteobacteria</taxon>
        <taxon>Chromatiales</taxon>
        <taxon>Sedimenticolaceae</taxon>
        <taxon>Sedimenticola</taxon>
    </lineage>
</organism>
<dbReference type="AlphaFoldDB" id="A0A2N6CX17"/>
<dbReference type="EMBL" id="PKUN01000010">
    <property type="protein sequence ID" value="PLX61830.1"/>
    <property type="molecule type" value="Genomic_DNA"/>
</dbReference>
<protein>
    <submittedName>
        <fullName evidence="2">Hemerythrin HHE cation-binding protein</fullName>
    </submittedName>
</protein>
<name>A0A2N6CX17_9GAMM</name>
<evidence type="ECO:0000259" key="1">
    <source>
        <dbReference type="Pfam" id="PF01814"/>
    </source>
</evidence>
<reference evidence="2 3" key="1">
    <citation type="submission" date="2017-11" db="EMBL/GenBank/DDBJ databases">
        <title>Genome-resolved metagenomics identifies genetic mobility, metabolic interactions, and unexpected diversity in perchlorate-reducing communities.</title>
        <authorList>
            <person name="Barnum T.P."/>
            <person name="Figueroa I.A."/>
            <person name="Carlstrom C.I."/>
            <person name="Lucas L.N."/>
            <person name="Engelbrektson A.L."/>
            <person name="Coates J.D."/>
        </authorList>
    </citation>
    <scope>NUCLEOTIDE SEQUENCE [LARGE SCALE GENOMIC DNA]</scope>
    <source>
        <strain evidence="2">BM301</strain>
    </source>
</reference>
<dbReference type="Pfam" id="PF01814">
    <property type="entry name" value="Hemerythrin"/>
    <property type="match status" value="1"/>
</dbReference>
<accession>A0A2N6CX17</accession>